<dbReference type="GeneID" id="75006694"/>
<reference evidence="1 2" key="1">
    <citation type="journal article" date="2014" name="BMC Vet. Res.">
        <title>First report of Corynebacterium pseudotuberculosis from caseous lymphadenitis lesions in Black Alentejano pig (Sus scrofa domesticus).</title>
        <authorList>
            <person name="Oliveira M."/>
            <person name="Barroco C."/>
            <person name="Mottola C."/>
            <person name="Santos R."/>
            <person name="Lemsaddek A."/>
            <person name="Tavares L."/>
            <person name="Semedo-Lemsaddek T."/>
        </authorList>
    </citation>
    <scope>NUCLEOTIDE SEQUENCE [LARGE SCALE GENOMIC DNA]</scope>
    <source>
        <strain evidence="1 2">PO100/5</strain>
    </source>
</reference>
<sequence>MRGFSAEQVLMLADDFCSTCNATINDFAALAAIAATTTASFEGVSPFSSPMQQSEYLRFFVPRVSPLTRQNESFGIFLSRVLKDLNS</sequence>
<evidence type="ECO:0000313" key="2">
    <source>
        <dbReference type="Proteomes" id="UP000195652"/>
    </source>
</evidence>
<reference evidence="1 2" key="4">
    <citation type="journal article" date="2020" name="PLoS ONE">
        <title>Taxonomic classification of strain PO100/5 shows a broader geographic distribution and genetic markers of the recently described Corynebacterium silvaticum.</title>
        <authorList>
            <person name="Viana M.V.C."/>
            <person name="Profeta R."/>
            <person name="da Silva A.L."/>
            <person name="Hurtado R."/>
            <person name="Cerqueira J.C."/>
            <person name="Ribeiro B.F.S."/>
            <person name="Almeida M.O."/>
            <person name="Morais-Rodrigues F."/>
            <person name="Soares S.C."/>
            <person name="Oliveira M."/>
            <person name="Tavares L."/>
            <person name="Figueiredo H."/>
            <person name="Wattam A.R."/>
            <person name="Barh D."/>
            <person name="Ghosh P."/>
            <person name="Silva A."/>
            <person name="Azevedo V."/>
        </authorList>
    </citation>
    <scope>NUCLEOTIDE SEQUENCE [LARGE SCALE GENOMIC DNA]</scope>
    <source>
        <strain evidence="1 2">PO100/5</strain>
    </source>
</reference>
<dbReference type="Proteomes" id="UP000195652">
    <property type="component" value="Chromosome"/>
</dbReference>
<organism evidence="1 2">
    <name type="scientific">Corynebacterium silvaticum</name>
    <dbReference type="NCBI Taxonomy" id="2320431"/>
    <lineage>
        <taxon>Bacteria</taxon>
        <taxon>Bacillati</taxon>
        <taxon>Actinomycetota</taxon>
        <taxon>Actinomycetes</taxon>
        <taxon>Mycobacteriales</taxon>
        <taxon>Corynebacteriaceae</taxon>
        <taxon>Corynebacterium</taxon>
    </lineage>
</organism>
<protein>
    <submittedName>
        <fullName evidence="1">Uncharacterized protein</fullName>
    </submittedName>
</protein>
<dbReference type="KEGG" id="csil:CBE74_00035"/>
<reference evidence="1 2" key="3">
    <citation type="journal article" date="2020" name="Int. J. Syst. Evol. Microbiol.">
        <title>Corynebacterium silvaticum sp. nov., a unique group of NTTB corynebacteria in wild boar and roe deer.</title>
        <authorList>
            <person name="Dangel A."/>
            <person name="Berger A."/>
            <person name="Rau J."/>
            <person name="Eisenberg T."/>
            <person name="Kampfer P."/>
            <person name="Margos G."/>
            <person name="Contzen M."/>
            <person name="Busse H.J."/>
            <person name="Konrad R."/>
            <person name="Peters M."/>
            <person name="Sting R."/>
            <person name="Sing A."/>
        </authorList>
    </citation>
    <scope>NUCLEOTIDE SEQUENCE [LARGE SCALE GENOMIC DNA]</scope>
    <source>
        <strain evidence="1 2">PO100/5</strain>
    </source>
</reference>
<dbReference type="RefSeq" id="WP_087453057.1">
    <property type="nucleotide sequence ID" value="NZ_CP021417.2"/>
</dbReference>
<gene>
    <name evidence="1" type="ORF">CBE74_00035</name>
</gene>
<name>A0A7Y4P905_9CORY</name>
<evidence type="ECO:0000313" key="1">
    <source>
        <dbReference type="EMBL" id="ARU45166.1"/>
    </source>
</evidence>
<accession>A0A7Y4P905</accession>
<reference evidence="1 2" key="2">
    <citation type="journal article" date="2020" name="Antonie Van Leeuwenhoek">
        <title>Phylogenomic characterisation of a novel corynebacterial species pathogenic to animals.</title>
        <authorList>
            <person name="Moller J."/>
            <person name="Musella L."/>
            <person name="Melnikov V."/>
            <person name="Geissdorfer W."/>
            <person name="Burkovski A."/>
            <person name="Sangal V."/>
        </authorList>
    </citation>
    <scope>NUCLEOTIDE SEQUENCE [LARGE SCALE GENOMIC DNA]</scope>
    <source>
        <strain evidence="1 2">PO100/5</strain>
    </source>
</reference>
<dbReference type="AlphaFoldDB" id="A0A7Y4P905"/>
<proteinExistence type="predicted"/>
<dbReference type="EMBL" id="CP021417">
    <property type="protein sequence ID" value="ARU45166.1"/>
    <property type="molecule type" value="Genomic_DNA"/>
</dbReference>
<dbReference type="OrthoDB" id="4428158at2"/>
<keyword evidence="2" id="KW-1185">Reference proteome</keyword>